<dbReference type="FunFam" id="1.20.1270.60:FF:000053">
    <property type="entry name" value="SH3 domain-binding protein 1"/>
    <property type="match status" value="1"/>
</dbReference>
<dbReference type="PROSITE" id="PS51021">
    <property type="entry name" value="BAR"/>
    <property type="match status" value="1"/>
</dbReference>
<dbReference type="Ensembl" id="ENSHHUT00000043658.1">
    <property type="protein sequence ID" value="ENSHHUP00000042057.1"/>
    <property type="gene ID" value="ENSHHUG00000025873.1"/>
</dbReference>
<keyword evidence="4" id="KW-1185">Reference proteome</keyword>
<dbReference type="InterPro" id="IPR027267">
    <property type="entry name" value="AH/BAR_dom_sf"/>
</dbReference>
<dbReference type="SMART" id="SM00721">
    <property type="entry name" value="BAR"/>
    <property type="match status" value="1"/>
</dbReference>
<dbReference type="PANTHER" id="PTHR14130">
    <property type="entry name" value="3BP-1 RELATED RHOGAP"/>
    <property type="match status" value="1"/>
</dbReference>
<reference evidence="3" key="2">
    <citation type="submission" date="2025-08" db="UniProtKB">
        <authorList>
            <consortium name="Ensembl"/>
        </authorList>
    </citation>
    <scope>IDENTIFICATION</scope>
</reference>
<protein>
    <submittedName>
        <fullName evidence="3">Rho GTPase activating protein 17b</fullName>
    </submittedName>
</protein>
<proteinExistence type="predicted"/>
<reference evidence="3" key="3">
    <citation type="submission" date="2025-09" db="UniProtKB">
        <authorList>
            <consortium name="Ensembl"/>
        </authorList>
    </citation>
    <scope>IDENTIFICATION</scope>
</reference>
<evidence type="ECO:0000313" key="3">
    <source>
        <dbReference type="Ensembl" id="ENSHHUP00000042057.1"/>
    </source>
</evidence>
<dbReference type="GO" id="GO:0005829">
    <property type="term" value="C:cytosol"/>
    <property type="evidence" value="ECO:0007669"/>
    <property type="project" value="TreeGrafter"/>
</dbReference>
<dbReference type="PANTHER" id="PTHR14130:SF3">
    <property type="entry name" value="RHO GTPASE-ACTIVATING PROTEIN 17"/>
    <property type="match status" value="1"/>
</dbReference>
<name>A0A4W5MUD6_9TELE</name>
<organism evidence="3 4">
    <name type="scientific">Hucho hucho</name>
    <name type="common">huchen</name>
    <dbReference type="NCBI Taxonomy" id="62062"/>
    <lineage>
        <taxon>Eukaryota</taxon>
        <taxon>Metazoa</taxon>
        <taxon>Chordata</taxon>
        <taxon>Craniata</taxon>
        <taxon>Vertebrata</taxon>
        <taxon>Euteleostomi</taxon>
        <taxon>Actinopterygii</taxon>
        <taxon>Neopterygii</taxon>
        <taxon>Teleostei</taxon>
        <taxon>Protacanthopterygii</taxon>
        <taxon>Salmoniformes</taxon>
        <taxon>Salmonidae</taxon>
        <taxon>Salmoninae</taxon>
        <taxon>Hucho</taxon>
    </lineage>
</organism>
<dbReference type="Gene3D" id="1.20.1270.60">
    <property type="entry name" value="Arfaptin homology (AH) domain/BAR domain"/>
    <property type="match status" value="1"/>
</dbReference>
<feature type="domain" description="BAR" evidence="2">
    <location>
        <begin position="1"/>
        <end position="216"/>
    </location>
</feature>
<dbReference type="GO" id="GO:0032956">
    <property type="term" value="P:regulation of actin cytoskeleton organization"/>
    <property type="evidence" value="ECO:0007669"/>
    <property type="project" value="TreeGrafter"/>
</dbReference>
<dbReference type="GO" id="GO:0005096">
    <property type="term" value="F:GTPase activator activity"/>
    <property type="evidence" value="ECO:0007669"/>
    <property type="project" value="UniProtKB-KW"/>
</dbReference>
<accession>A0A4W5MUD6</accession>
<dbReference type="GeneTree" id="ENSGT00940000156201"/>
<dbReference type="InterPro" id="IPR047165">
    <property type="entry name" value="RHG17/44/SH3BP1-like"/>
</dbReference>
<dbReference type="Pfam" id="PF03114">
    <property type="entry name" value="BAR"/>
    <property type="match status" value="1"/>
</dbReference>
<dbReference type="InterPro" id="IPR004148">
    <property type="entry name" value="BAR_dom"/>
</dbReference>
<sequence length="217" mass="24556">NHQLNSPIERRMELVRLVSHNAHKRLVTCLQGHIGTEAEKRHKKLPLTALSQAMQDGGSQLGEESLIGKMMDVCGEAENRLASELMQHEVQLERDILEPLNQLAEVDIPNILRQRKQLAKLVLDYDSARARYCTRTPELYHLTHDTILTAASGDVHVFLPQDQLSADMYNFSSKEGDYARYYVILVEAQADYHRRSLAALEGVLPTIQDTESDKGLL</sequence>
<keyword evidence="1" id="KW-0343">GTPase activation</keyword>
<evidence type="ECO:0000259" key="2">
    <source>
        <dbReference type="PROSITE" id="PS51021"/>
    </source>
</evidence>
<evidence type="ECO:0000313" key="4">
    <source>
        <dbReference type="Proteomes" id="UP000314982"/>
    </source>
</evidence>
<reference evidence="4" key="1">
    <citation type="submission" date="2018-06" db="EMBL/GenBank/DDBJ databases">
        <title>Genome assembly of Danube salmon.</title>
        <authorList>
            <person name="Macqueen D.J."/>
            <person name="Gundappa M.K."/>
        </authorList>
    </citation>
    <scope>NUCLEOTIDE SEQUENCE [LARGE SCALE GENOMIC DNA]</scope>
</reference>
<dbReference type="SUPFAM" id="SSF103657">
    <property type="entry name" value="BAR/IMD domain-like"/>
    <property type="match status" value="1"/>
</dbReference>
<dbReference type="AlphaFoldDB" id="A0A4W5MUD6"/>
<dbReference type="Proteomes" id="UP000314982">
    <property type="component" value="Unassembled WGS sequence"/>
</dbReference>
<dbReference type="GO" id="GO:0035020">
    <property type="term" value="P:regulation of Rac protein signal transduction"/>
    <property type="evidence" value="ECO:0007669"/>
    <property type="project" value="TreeGrafter"/>
</dbReference>
<evidence type="ECO:0000256" key="1">
    <source>
        <dbReference type="ARBA" id="ARBA00022468"/>
    </source>
</evidence>